<evidence type="ECO:0000259" key="8">
    <source>
        <dbReference type="PROSITE" id="PS50109"/>
    </source>
</evidence>
<keyword evidence="7" id="KW-0812">Transmembrane</keyword>
<keyword evidence="7" id="KW-1133">Transmembrane helix</keyword>
<evidence type="ECO:0000256" key="3">
    <source>
        <dbReference type="ARBA" id="ARBA00022553"/>
    </source>
</evidence>
<dbReference type="InterPro" id="IPR003594">
    <property type="entry name" value="HATPase_dom"/>
</dbReference>
<evidence type="ECO:0000256" key="4">
    <source>
        <dbReference type="ARBA" id="ARBA00022679"/>
    </source>
</evidence>
<dbReference type="PANTHER" id="PTHR44936">
    <property type="entry name" value="SENSOR PROTEIN CREC"/>
    <property type="match status" value="1"/>
</dbReference>
<proteinExistence type="predicted"/>
<comment type="catalytic activity">
    <reaction evidence="1">
        <text>ATP + protein L-histidine = ADP + protein N-phospho-L-histidine.</text>
        <dbReference type="EC" id="2.7.13.3"/>
    </reaction>
</comment>
<keyword evidence="7" id="KW-0472">Membrane</keyword>
<evidence type="ECO:0000313" key="10">
    <source>
        <dbReference type="Proteomes" id="UP000823935"/>
    </source>
</evidence>
<dbReference type="EC" id="2.7.13.3" evidence="2"/>
<dbReference type="SMART" id="SM00387">
    <property type="entry name" value="HATPase_c"/>
    <property type="match status" value="1"/>
</dbReference>
<reference evidence="9" key="2">
    <citation type="journal article" date="2021" name="PeerJ">
        <title>Extensive microbial diversity within the chicken gut microbiome revealed by metagenomics and culture.</title>
        <authorList>
            <person name="Gilroy R."/>
            <person name="Ravi A."/>
            <person name="Getino M."/>
            <person name="Pursley I."/>
            <person name="Horton D.L."/>
            <person name="Alikhan N.F."/>
            <person name="Baker D."/>
            <person name="Gharbi K."/>
            <person name="Hall N."/>
            <person name="Watson M."/>
            <person name="Adriaenssens E.M."/>
            <person name="Foster-Nyarko E."/>
            <person name="Jarju S."/>
            <person name="Secka A."/>
            <person name="Antonio M."/>
            <person name="Oren A."/>
            <person name="Chaudhuri R.R."/>
            <person name="La Ragione R."/>
            <person name="Hildebrand F."/>
            <person name="Pallen M.J."/>
        </authorList>
    </citation>
    <scope>NUCLEOTIDE SEQUENCE</scope>
    <source>
        <strain evidence="9">CHK190-19873</strain>
    </source>
</reference>
<name>A0A9D1ETZ6_9FIRM</name>
<organism evidence="9 10">
    <name type="scientific">Candidatus Limivivens intestinipullorum</name>
    <dbReference type="NCBI Taxonomy" id="2840858"/>
    <lineage>
        <taxon>Bacteria</taxon>
        <taxon>Bacillati</taxon>
        <taxon>Bacillota</taxon>
        <taxon>Clostridia</taxon>
        <taxon>Lachnospirales</taxon>
        <taxon>Lachnospiraceae</taxon>
        <taxon>Lachnospiraceae incertae sedis</taxon>
        <taxon>Candidatus Limivivens</taxon>
    </lineage>
</organism>
<feature type="transmembrane region" description="Helical" evidence="7">
    <location>
        <begin position="182"/>
        <end position="205"/>
    </location>
</feature>
<evidence type="ECO:0000313" key="9">
    <source>
        <dbReference type="EMBL" id="HIS31935.1"/>
    </source>
</evidence>
<protein>
    <recommendedName>
        <fullName evidence="2">histidine kinase</fullName>
        <ecNumber evidence="2">2.7.13.3</ecNumber>
    </recommendedName>
</protein>
<dbReference type="EMBL" id="DVIQ01000061">
    <property type="protein sequence ID" value="HIS31935.1"/>
    <property type="molecule type" value="Genomic_DNA"/>
</dbReference>
<feature type="transmembrane region" description="Helical" evidence="7">
    <location>
        <begin position="146"/>
        <end position="170"/>
    </location>
</feature>
<feature type="transmembrane region" description="Helical" evidence="7">
    <location>
        <begin position="211"/>
        <end position="229"/>
    </location>
</feature>
<keyword evidence="3" id="KW-0597">Phosphoprotein</keyword>
<dbReference type="SUPFAM" id="SSF55874">
    <property type="entry name" value="ATPase domain of HSP90 chaperone/DNA topoisomerase II/histidine kinase"/>
    <property type="match status" value="1"/>
</dbReference>
<feature type="domain" description="Histidine kinase" evidence="8">
    <location>
        <begin position="262"/>
        <end position="468"/>
    </location>
</feature>
<evidence type="ECO:0000256" key="2">
    <source>
        <dbReference type="ARBA" id="ARBA00012438"/>
    </source>
</evidence>
<dbReference type="Gene3D" id="3.30.565.10">
    <property type="entry name" value="Histidine kinase-like ATPase, C-terminal domain"/>
    <property type="match status" value="1"/>
</dbReference>
<sequence length="481" mass="55501">MRMEQGFPVEFLLLFTVLIWIMYFLVYVSSPKNKVNQWCCICGLLLSIGVLKEYIYMSGMLADIRIELFGMTYWMDEFLNSVLTAVLYYLSMPCVVILSMYFCHVDKKAPRCFCVLRILVFLPAVIFALVYPINRTREIPVADPRAFQIVAVYNLVYGVLATAPILITLVRERQSYLFRQRRLVSVIGLLPLWYWLITLFLFHLLELEHLYKLWQGNAFILLFLFLYYVRHLFREGIWGLRLNREYFEWSEEPAALTNNTMYMVHMLKGETAKISWCIQSLREMGVPETEEMLDIIQRSVGHVEEFARRSGLYAKDLKLNLSRVDMKSLFQEIAQECCQEWKGKVTVEVDEKNGFLYCDYHHMKEALRNLAENAVEAMGDEGTLTLSFHVPGKHVALIRVADTGPGIAPEDAARIFEPYYTKNPDSRHMGLGLSYCRKVAAAHRGYIQTAPAKKGTGTEFTLCLPLGHRMKKPGPRGASGH</sequence>
<evidence type="ECO:0000256" key="5">
    <source>
        <dbReference type="ARBA" id="ARBA00022777"/>
    </source>
</evidence>
<dbReference type="GO" id="GO:0000160">
    <property type="term" value="P:phosphorelay signal transduction system"/>
    <property type="evidence" value="ECO:0007669"/>
    <property type="project" value="UniProtKB-KW"/>
</dbReference>
<dbReference type="AlphaFoldDB" id="A0A9D1ETZ6"/>
<dbReference type="Proteomes" id="UP000823935">
    <property type="component" value="Unassembled WGS sequence"/>
</dbReference>
<evidence type="ECO:0000256" key="1">
    <source>
        <dbReference type="ARBA" id="ARBA00000085"/>
    </source>
</evidence>
<feature type="transmembrane region" description="Helical" evidence="7">
    <location>
        <begin position="38"/>
        <end position="58"/>
    </location>
</feature>
<evidence type="ECO:0000256" key="7">
    <source>
        <dbReference type="SAM" id="Phobius"/>
    </source>
</evidence>
<feature type="transmembrane region" description="Helical" evidence="7">
    <location>
        <begin position="6"/>
        <end position="26"/>
    </location>
</feature>
<dbReference type="InterPro" id="IPR004358">
    <property type="entry name" value="Sig_transdc_His_kin-like_C"/>
</dbReference>
<dbReference type="Pfam" id="PF02518">
    <property type="entry name" value="HATPase_c"/>
    <property type="match status" value="1"/>
</dbReference>
<keyword evidence="5 9" id="KW-0418">Kinase</keyword>
<gene>
    <name evidence="9" type="ORF">IAB44_10375</name>
</gene>
<dbReference type="InterPro" id="IPR036890">
    <property type="entry name" value="HATPase_C_sf"/>
</dbReference>
<dbReference type="InterPro" id="IPR050980">
    <property type="entry name" value="2C_sensor_his_kinase"/>
</dbReference>
<dbReference type="CDD" id="cd00075">
    <property type="entry name" value="HATPase"/>
    <property type="match status" value="1"/>
</dbReference>
<dbReference type="PRINTS" id="PR00344">
    <property type="entry name" value="BCTRLSENSOR"/>
</dbReference>
<evidence type="ECO:0000256" key="6">
    <source>
        <dbReference type="ARBA" id="ARBA00023012"/>
    </source>
</evidence>
<keyword evidence="4" id="KW-0808">Transferase</keyword>
<dbReference type="PROSITE" id="PS50109">
    <property type="entry name" value="HIS_KIN"/>
    <property type="match status" value="1"/>
</dbReference>
<feature type="transmembrane region" description="Helical" evidence="7">
    <location>
        <begin position="114"/>
        <end position="134"/>
    </location>
</feature>
<keyword evidence="6" id="KW-0902">Two-component regulatory system</keyword>
<dbReference type="PANTHER" id="PTHR44936:SF9">
    <property type="entry name" value="SENSOR PROTEIN CREC"/>
    <property type="match status" value="1"/>
</dbReference>
<comment type="caution">
    <text evidence="9">The sequence shown here is derived from an EMBL/GenBank/DDBJ whole genome shotgun (WGS) entry which is preliminary data.</text>
</comment>
<dbReference type="GO" id="GO:0004673">
    <property type="term" value="F:protein histidine kinase activity"/>
    <property type="evidence" value="ECO:0007669"/>
    <property type="project" value="UniProtKB-EC"/>
</dbReference>
<reference evidence="9" key="1">
    <citation type="submission" date="2020-10" db="EMBL/GenBank/DDBJ databases">
        <authorList>
            <person name="Gilroy R."/>
        </authorList>
    </citation>
    <scope>NUCLEOTIDE SEQUENCE</scope>
    <source>
        <strain evidence="9">CHK190-19873</strain>
    </source>
</reference>
<dbReference type="InterPro" id="IPR005467">
    <property type="entry name" value="His_kinase_dom"/>
</dbReference>
<feature type="transmembrane region" description="Helical" evidence="7">
    <location>
        <begin position="78"/>
        <end position="102"/>
    </location>
</feature>
<accession>A0A9D1ETZ6</accession>